<keyword evidence="2" id="KW-1185">Reference proteome</keyword>
<proteinExistence type="predicted"/>
<reference evidence="1 2" key="1">
    <citation type="submission" date="2019-08" db="EMBL/GenBank/DDBJ databases">
        <title>Formosa sediminis sp. nov., isolated from marine sediment.</title>
        <authorList>
            <person name="Cao W.R."/>
        </authorList>
    </citation>
    <scope>NUCLEOTIDE SEQUENCE [LARGE SCALE GENOMIC DNA]</scope>
    <source>
        <strain evidence="1 2">1494</strain>
    </source>
</reference>
<dbReference type="AlphaFoldDB" id="A0A5D0GN11"/>
<name>A0A5D0GN11_9FLAO</name>
<gene>
    <name evidence="1" type="ORF">FVF61_00070</name>
</gene>
<evidence type="ECO:0000313" key="2">
    <source>
        <dbReference type="Proteomes" id="UP000324550"/>
    </source>
</evidence>
<sequence>MSKAGLQVPVIPLVDVVGKGAKASPLQIGDTCVNNGVMIGFTIISIVSTNAHCPGSGVKV</sequence>
<protein>
    <submittedName>
        <fullName evidence="1">Uncharacterized protein</fullName>
    </submittedName>
</protein>
<dbReference type="EMBL" id="VSFC01000001">
    <property type="protein sequence ID" value="TYA60448.1"/>
    <property type="molecule type" value="Genomic_DNA"/>
</dbReference>
<accession>A0A5D0GN11</accession>
<dbReference type="Proteomes" id="UP000324550">
    <property type="component" value="Unassembled WGS sequence"/>
</dbReference>
<comment type="caution">
    <text evidence="1">The sequence shown here is derived from an EMBL/GenBank/DDBJ whole genome shotgun (WGS) entry which is preliminary data.</text>
</comment>
<evidence type="ECO:0000313" key="1">
    <source>
        <dbReference type="EMBL" id="TYA60448.1"/>
    </source>
</evidence>
<organism evidence="1 2">
    <name type="scientific">Formosa maritima</name>
    <dbReference type="NCBI Taxonomy" id="2592046"/>
    <lineage>
        <taxon>Bacteria</taxon>
        <taxon>Pseudomonadati</taxon>
        <taxon>Bacteroidota</taxon>
        <taxon>Flavobacteriia</taxon>
        <taxon>Flavobacteriales</taxon>
        <taxon>Flavobacteriaceae</taxon>
        <taxon>Formosa</taxon>
    </lineage>
</organism>